<protein>
    <recommendedName>
        <fullName evidence="4">Poly(Hydroxyalkanoate) granule-associated protein</fullName>
    </recommendedName>
</protein>
<name>H6L5Y3_SAPGL</name>
<feature type="coiled-coil region" evidence="1">
    <location>
        <begin position="82"/>
        <end position="120"/>
    </location>
</feature>
<evidence type="ECO:0000313" key="3">
    <source>
        <dbReference type="Proteomes" id="UP000007519"/>
    </source>
</evidence>
<keyword evidence="1" id="KW-0175">Coiled coil</keyword>
<dbReference type="PANTHER" id="PTHR38664">
    <property type="entry name" value="SLR0058 PROTEIN"/>
    <property type="match status" value="1"/>
</dbReference>
<reference evidence="2 3" key="1">
    <citation type="journal article" date="2012" name="Stand. Genomic Sci.">
        <title>Complete genome sequencing and analysis of Saprospira grandis str. Lewin, a predatory marine bacterium.</title>
        <authorList>
            <person name="Saw J.H."/>
            <person name="Yuryev A."/>
            <person name="Kanbe M."/>
            <person name="Hou S."/>
            <person name="Young A.G."/>
            <person name="Aizawa S."/>
            <person name="Alam M."/>
        </authorList>
    </citation>
    <scope>NUCLEOTIDE SEQUENCE [LARGE SCALE GENOMIC DNA]</scope>
    <source>
        <strain evidence="2 3">Lewin</strain>
    </source>
</reference>
<evidence type="ECO:0000313" key="2">
    <source>
        <dbReference type="EMBL" id="AFC26543.1"/>
    </source>
</evidence>
<accession>H6L5Y3</accession>
<dbReference type="STRING" id="984262.SGRA_3827"/>
<dbReference type="EMBL" id="CP002831">
    <property type="protein sequence ID" value="AFC26543.1"/>
    <property type="molecule type" value="Genomic_DNA"/>
</dbReference>
<dbReference type="AlphaFoldDB" id="H6L5Y3"/>
<sequence>MEKIVRKTLYTAVGIVASTTERLQNVVDELVSKGKLSEEEGKKVVEDVVKNTEYSRENYEGRFRNMIDGVLAKLNLPQGDAYEKLERRVKSLEVKLGLLAKELEAQRKAAKAKTEEDKEQ</sequence>
<evidence type="ECO:0000256" key="1">
    <source>
        <dbReference type="SAM" id="Coils"/>
    </source>
</evidence>
<evidence type="ECO:0008006" key="4">
    <source>
        <dbReference type="Google" id="ProtNLM"/>
    </source>
</evidence>
<proteinExistence type="predicted"/>
<dbReference type="PANTHER" id="PTHR38664:SF1">
    <property type="entry name" value="SLR0058 PROTEIN"/>
    <property type="match status" value="1"/>
</dbReference>
<dbReference type="HOGENOM" id="CLU_131526_4_2_10"/>
<keyword evidence="3" id="KW-1185">Reference proteome</keyword>
<dbReference type="InterPro" id="IPR008769">
    <property type="entry name" value="PhaF_PhaI"/>
</dbReference>
<organism evidence="2 3">
    <name type="scientific">Saprospira grandis (strain Lewin)</name>
    <dbReference type="NCBI Taxonomy" id="984262"/>
    <lineage>
        <taxon>Bacteria</taxon>
        <taxon>Pseudomonadati</taxon>
        <taxon>Bacteroidota</taxon>
        <taxon>Saprospiria</taxon>
        <taxon>Saprospirales</taxon>
        <taxon>Saprospiraceae</taxon>
        <taxon>Saprospira</taxon>
    </lineage>
</organism>
<dbReference type="eggNOG" id="COG3937">
    <property type="taxonomic scope" value="Bacteria"/>
</dbReference>
<gene>
    <name evidence="2" type="ordered locus">SGRA_3827</name>
</gene>
<dbReference type="KEGG" id="sgn:SGRA_3827"/>
<dbReference type="Proteomes" id="UP000007519">
    <property type="component" value="Chromosome"/>
</dbReference>